<reference evidence="1 2" key="1">
    <citation type="submission" date="2017-06" db="EMBL/GenBank/DDBJ databases">
        <authorList>
            <person name="Kim H.J."/>
            <person name="Triplett B.A."/>
        </authorList>
    </citation>
    <scope>NUCLEOTIDE SEQUENCE [LARGE SCALE GENOMIC DNA]</scope>
    <source>
        <strain evidence="1 2">SCA</strain>
    </source>
</reference>
<evidence type="ECO:0000313" key="1">
    <source>
        <dbReference type="EMBL" id="SNT19351.1"/>
    </source>
</evidence>
<proteinExistence type="predicted"/>
<dbReference type="AlphaFoldDB" id="A0A239KMH5"/>
<name>A0A239KMH5_9FIRM</name>
<organism evidence="1 2">
    <name type="scientific">Anaerovirgula multivorans</name>
    <dbReference type="NCBI Taxonomy" id="312168"/>
    <lineage>
        <taxon>Bacteria</taxon>
        <taxon>Bacillati</taxon>
        <taxon>Bacillota</taxon>
        <taxon>Clostridia</taxon>
        <taxon>Peptostreptococcales</taxon>
        <taxon>Natronincolaceae</taxon>
        <taxon>Anaerovirgula</taxon>
    </lineage>
</organism>
<accession>A0A239KMH5</accession>
<keyword evidence="2" id="KW-1185">Reference proteome</keyword>
<dbReference type="EMBL" id="FZOJ01000050">
    <property type="protein sequence ID" value="SNT19351.1"/>
    <property type="molecule type" value="Genomic_DNA"/>
</dbReference>
<dbReference type="Proteomes" id="UP000198304">
    <property type="component" value="Unassembled WGS sequence"/>
</dbReference>
<protein>
    <submittedName>
        <fullName evidence="1">Uncharacterized protein</fullName>
    </submittedName>
</protein>
<gene>
    <name evidence="1" type="ORF">SAMN05446037_105017</name>
</gene>
<sequence>MSKDDKRQYDEVINILTEIIKRLIHQEREVITNGAK</sequence>
<evidence type="ECO:0000313" key="2">
    <source>
        <dbReference type="Proteomes" id="UP000198304"/>
    </source>
</evidence>